<evidence type="ECO:0000313" key="1">
    <source>
        <dbReference type="EMBL" id="CAG8749930.1"/>
    </source>
</evidence>
<gene>
    <name evidence="1" type="ORF">RPERSI_LOCUS14074</name>
</gene>
<organism evidence="1 2">
    <name type="scientific">Racocetra persica</name>
    <dbReference type="NCBI Taxonomy" id="160502"/>
    <lineage>
        <taxon>Eukaryota</taxon>
        <taxon>Fungi</taxon>
        <taxon>Fungi incertae sedis</taxon>
        <taxon>Mucoromycota</taxon>
        <taxon>Glomeromycotina</taxon>
        <taxon>Glomeromycetes</taxon>
        <taxon>Diversisporales</taxon>
        <taxon>Gigasporaceae</taxon>
        <taxon>Racocetra</taxon>
    </lineage>
</organism>
<feature type="non-terminal residue" evidence="1">
    <location>
        <position position="65"/>
    </location>
</feature>
<evidence type="ECO:0000313" key="2">
    <source>
        <dbReference type="Proteomes" id="UP000789920"/>
    </source>
</evidence>
<dbReference type="Proteomes" id="UP000789920">
    <property type="component" value="Unassembled WGS sequence"/>
</dbReference>
<protein>
    <submittedName>
        <fullName evidence="1">32355_t:CDS:1</fullName>
    </submittedName>
</protein>
<comment type="caution">
    <text evidence="1">The sequence shown here is derived from an EMBL/GenBank/DDBJ whole genome shotgun (WGS) entry which is preliminary data.</text>
</comment>
<sequence length="65" mass="7779">MEYEPIDVNYFIDMKENNVVINLLRRKNSFNENFLNAIRRYNPTLEYADEDANTLNSFSTRPQSE</sequence>
<name>A0ACA9QFR3_9GLOM</name>
<reference evidence="1" key="1">
    <citation type="submission" date="2021-06" db="EMBL/GenBank/DDBJ databases">
        <authorList>
            <person name="Kallberg Y."/>
            <person name="Tangrot J."/>
            <person name="Rosling A."/>
        </authorList>
    </citation>
    <scope>NUCLEOTIDE SEQUENCE</scope>
    <source>
        <strain evidence="1">MA461A</strain>
    </source>
</reference>
<proteinExistence type="predicted"/>
<dbReference type="EMBL" id="CAJVQC010031981">
    <property type="protein sequence ID" value="CAG8749930.1"/>
    <property type="molecule type" value="Genomic_DNA"/>
</dbReference>
<accession>A0ACA9QFR3</accession>
<keyword evidence="2" id="KW-1185">Reference proteome</keyword>